<accession>A0A8F2D9H9</accession>
<dbReference type="Proteomes" id="UP000683422">
    <property type="component" value="Segment"/>
</dbReference>
<organism evidence="1 2">
    <name type="scientific">Gordonia phage VanLee</name>
    <dbReference type="NCBI Taxonomy" id="2845816"/>
    <lineage>
        <taxon>Viruses</taxon>
        <taxon>Duplodnaviria</taxon>
        <taxon>Heunggongvirae</taxon>
        <taxon>Uroviricota</taxon>
        <taxon>Caudoviricetes</taxon>
        <taxon>Kruegerviridae</taxon>
        <taxon>Vanleevirus</taxon>
        <taxon>Vanleevirus vanlee</taxon>
    </lineage>
</organism>
<dbReference type="GeneID" id="80020525"/>
<name>A0A8F2D9H9_9CAUD</name>
<dbReference type="EMBL" id="MZ028627">
    <property type="protein sequence ID" value="QWS68230.1"/>
    <property type="molecule type" value="Genomic_DNA"/>
</dbReference>
<dbReference type="KEGG" id="vg:80020525"/>
<evidence type="ECO:0000313" key="1">
    <source>
        <dbReference type="EMBL" id="QWS68230.1"/>
    </source>
</evidence>
<sequence length="59" mass="6771">MTLPITTRREVLEKFYGVHIAPFTSLCDRCGGLIPAGHVYDIYEGRWQHPACPETPRRN</sequence>
<dbReference type="RefSeq" id="YP_010755854.1">
    <property type="nucleotide sequence ID" value="NC_073474.1"/>
</dbReference>
<evidence type="ECO:0000313" key="2">
    <source>
        <dbReference type="Proteomes" id="UP000683422"/>
    </source>
</evidence>
<keyword evidence="2" id="KW-1185">Reference proteome</keyword>
<proteinExistence type="predicted"/>
<protein>
    <submittedName>
        <fullName evidence="1">Uncharacterized protein</fullName>
    </submittedName>
</protein>
<reference evidence="1" key="1">
    <citation type="submission" date="2021-04" db="EMBL/GenBank/DDBJ databases">
        <authorList>
            <person name="Barnhill K.B."/>
            <person name="Biggs A.M."/>
            <person name="Bland J."/>
            <person name="Choudhary H.M."/>
            <person name="Crogan R.E."/>
            <person name="Finocchiaro A.B."/>
            <person name="Franco V."/>
            <person name="Fuller T.A."/>
            <person name="Hanwacker C.G."/>
            <person name="Howard Z.E."/>
            <person name="Iqbal M."/>
            <person name="Mathew A.M."/>
            <person name="Miller S."/>
            <person name="Padhye S."/>
            <person name="Rainey E."/>
            <person name="Rodriguez A."/>
            <person name="Stewart E."/>
            <person name="Otero L.A."/>
            <person name="Chase M.A."/>
            <person name="Pollenz R.S."/>
            <person name="Garlena R.A."/>
            <person name="Russell D.A."/>
            <person name="Jacobs-Sera D."/>
            <person name="Hatfull G.F."/>
        </authorList>
    </citation>
    <scope>NUCLEOTIDE SEQUENCE</scope>
</reference>
<gene>
    <name evidence="1" type="primary">113</name>
    <name evidence="1" type="ORF">SEA_VANLEE_113</name>
</gene>